<evidence type="ECO:0000313" key="1">
    <source>
        <dbReference type="EMBL" id="MFC6153572.1"/>
    </source>
</evidence>
<gene>
    <name evidence="1" type="ORF">ACFPWU_07825</name>
</gene>
<keyword evidence="2" id="KW-1185">Reference proteome</keyword>
<evidence type="ECO:0008006" key="3">
    <source>
        <dbReference type="Google" id="ProtNLM"/>
    </source>
</evidence>
<dbReference type="EMBL" id="JBHSQI010000003">
    <property type="protein sequence ID" value="MFC6153572.1"/>
    <property type="molecule type" value="Genomic_DNA"/>
</dbReference>
<comment type="caution">
    <text evidence="1">The sequence shown here is derived from an EMBL/GenBank/DDBJ whole genome shotgun (WGS) entry which is preliminary data.</text>
</comment>
<name>A0ABW1QXK4_9ACTN</name>
<proteinExistence type="predicted"/>
<organism evidence="1 2">
    <name type="scientific">Nocardioides yefusunii</name>
    <dbReference type="NCBI Taxonomy" id="2500546"/>
    <lineage>
        <taxon>Bacteria</taxon>
        <taxon>Bacillati</taxon>
        <taxon>Actinomycetota</taxon>
        <taxon>Actinomycetes</taxon>
        <taxon>Propionibacteriales</taxon>
        <taxon>Nocardioidaceae</taxon>
        <taxon>Nocardioides</taxon>
    </lineage>
</organism>
<dbReference type="Proteomes" id="UP001596098">
    <property type="component" value="Unassembled WGS sequence"/>
</dbReference>
<accession>A0ABW1QXK4</accession>
<sequence>MKSDVEIQPHTPENAAARLVEAAGALRGALITHASAIVAADGDTEKFVAADEALAPFLIALDDAYAAITGEVHPMRADEVYATEGCGCDGCGCGADDADAVETAEVSDEATEAVVSVFQRHDYAITDPEALMAAGRAAYLKTSPEATTEQAEAEVNDVDLALLHLAHTDGWNNLWQLEGLRAVGGVTGVVEQDEPLSGDSEEWADEVLGGVIGEDPLFVQVDVYEE</sequence>
<protein>
    <recommendedName>
        <fullName evidence="3">DUF222 domain-containing protein</fullName>
    </recommendedName>
</protein>
<dbReference type="RefSeq" id="WP_128221376.1">
    <property type="nucleotide sequence ID" value="NZ_CP034929.1"/>
</dbReference>
<reference evidence="2" key="1">
    <citation type="journal article" date="2019" name="Int. J. Syst. Evol. Microbiol.">
        <title>The Global Catalogue of Microorganisms (GCM) 10K type strain sequencing project: providing services to taxonomists for standard genome sequencing and annotation.</title>
        <authorList>
            <consortium name="The Broad Institute Genomics Platform"/>
            <consortium name="The Broad Institute Genome Sequencing Center for Infectious Disease"/>
            <person name="Wu L."/>
            <person name="Ma J."/>
        </authorList>
    </citation>
    <scope>NUCLEOTIDE SEQUENCE [LARGE SCALE GENOMIC DNA]</scope>
    <source>
        <strain evidence="2">DFY28</strain>
    </source>
</reference>
<evidence type="ECO:0000313" key="2">
    <source>
        <dbReference type="Proteomes" id="UP001596098"/>
    </source>
</evidence>